<evidence type="ECO:0000256" key="1">
    <source>
        <dbReference type="PROSITE-ProRule" id="PRU00339"/>
    </source>
</evidence>
<evidence type="ECO:0000313" key="3">
    <source>
        <dbReference type="EMBL" id="XAU15319.1"/>
    </source>
</evidence>
<dbReference type="InterPro" id="IPR019734">
    <property type="entry name" value="TPR_rpt"/>
</dbReference>
<dbReference type="PROSITE" id="PS50005">
    <property type="entry name" value="TPR"/>
    <property type="match status" value="1"/>
</dbReference>
<dbReference type="RefSeq" id="WP_231019836.1">
    <property type="nucleotide sequence ID" value="NZ_CP147920.1"/>
</dbReference>
<dbReference type="Pfam" id="PF14559">
    <property type="entry name" value="TPR_19"/>
    <property type="match status" value="1"/>
</dbReference>
<dbReference type="Gene3D" id="1.25.40.10">
    <property type="entry name" value="Tetratricopeptide repeat domain"/>
    <property type="match status" value="1"/>
</dbReference>
<evidence type="ECO:0000256" key="2">
    <source>
        <dbReference type="SAM" id="Phobius"/>
    </source>
</evidence>
<sequence length="354" mass="41088">MNSLFIEFRDPLFGIIVFVALIFIIAFVSYWWGRLRSKEDHRYLERFLRSFTKPPSQTELHREIGSSAVSQKSWLLVAQTYVQNGDFEQAVAIYRSLLEMQHEPHRRRELLLLLAQTYFKAGFLERCETILLKILGRFPRTPQALKLLLFTYERLRSFDKALQVLEPLDELGNDIAGDRRYLETVSLLQDARTDTAAKCRRLAEEYREHHTLTYLTFEYLFRHDPAVAWAALELSASRIIADILWYLPEEHLNLDIISGDGYLRQLYSARGSVNLAQNSSEFELDVLIKLRQSGQSGATLQFEYLCGHCKQIFPFPFHRCPNCHTIDSVVTEPLLGKAVADFAPSERSERAYEV</sequence>
<keyword evidence="2" id="KW-0472">Membrane</keyword>
<organism evidence="3 4">
    <name type="scientific">Sulfurimonas diazotrophicus</name>
    <dbReference type="NCBI Taxonomy" id="3131939"/>
    <lineage>
        <taxon>Bacteria</taxon>
        <taxon>Pseudomonadati</taxon>
        <taxon>Campylobacterota</taxon>
        <taxon>Epsilonproteobacteria</taxon>
        <taxon>Campylobacterales</taxon>
        <taxon>Sulfurimonadaceae</taxon>
        <taxon>Sulfurimonas</taxon>
    </lineage>
</organism>
<keyword evidence="2" id="KW-1133">Transmembrane helix</keyword>
<keyword evidence="1" id="KW-0802">TPR repeat</keyword>
<accession>A0ABZ3HAH8</accession>
<name>A0ABZ3HAH8_9BACT</name>
<keyword evidence="4" id="KW-1185">Reference proteome</keyword>
<keyword evidence="2" id="KW-0812">Transmembrane</keyword>
<gene>
    <name evidence="3" type="ORF">WCY31_01150</name>
</gene>
<protein>
    <submittedName>
        <fullName evidence="3">Tetratricopeptide repeat protein</fullName>
    </submittedName>
</protein>
<evidence type="ECO:0000313" key="4">
    <source>
        <dbReference type="Proteomes" id="UP001447842"/>
    </source>
</evidence>
<dbReference type="InterPro" id="IPR011990">
    <property type="entry name" value="TPR-like_helical_dom_sf"/>
</dbReference>
<proteinExistence type="predicted"/>
<feature type="transmembrane region" description="Helical" evidence="2">
    <location>
        <begin position="12"/>
        <end position="32"/>
    </location>
</feature>
<feature type="repeat" description="TPR" evidence="1">
    <location>
        <begin position="71"/>
        <end position="104"/>
    </location>
</feature>
<dbReference type="EMBL" id="CP147920">
    <property type="protein sequence ID" value="XAU15319.1"/>
    <property type="molecule type" value="Genomic_DNA"/>
</dbReference>
<dbReference type="Proteomes" id="UP001447842">
    <property type="component" value="Chromosome"/>
</dbReference>
<reference evidence="3 4" key="1">
    <citation type="submission" date="2024-03" db="EMBL/GenBank/DDBJ databases">
        <title>Sulfurimonas sp. HSL3-1.</title>
        <authorList>
            <person name="Wang S."/>
        </authorList>
    </citation>
    <scope>NUCLEOTIDE SEQUENCE [LARGE SCALE GENOMIC DNA]</scope>
    <source>
        <strain evidence="3 4">HSL3-1</strain>
    </source>
</reference>
<dbReference type="SUPFAM" id="SSF48452">
    <property type="entry name" value="TPR-like"/>
    <property type="match status" value="1"/>
</dbReference>